<comment type="caution">
    <text evidence="1">The sequence shown here is derived from an EMBL/GenBank/DDBJ whole genome shotgun (WGS) entry which is preliminary data.</text>
</comment>
<organism evidence="1 2">
    <name type="scientific">Flavobacterium crassostreae</name>
    <dbReference type="NCBI Taxonomy" id="1763534"/>
    <lineage>
        <taxon>Bacteria</taxon>
        <taxon>Pseudomonadati</taxon>
        <taxon>Bacteroidota</taxon>
        <taxon>Flavobacteriia</taxon>
        <taxon>Flavobacteriales</taxon>
        <taxon>Flavobacteriaceae</taxon>
        <taxon>Flavobacterium</taxon>
    </lineage>
</organism>
<dbReference type="RefSeq" id="WP_066333288.1">
    <property type="nucleotide sequence ID" value="NZ_CP017688.1"/>
</dbReference>
<keyword evidence="2" id="KW-1185">Reference proteome</keyword>
<name>A0A1B9E5X1_9FLAO</name>
<dbReference type="EMBL" id="LVEP01000017">
    <property type="protein sequence ID" value="OCB77364.1"/>
    <property type="molecule type" value="Genomic_DNA"/>
</dbReference>
<dbReference type="Proteomes" id="UP000093510">
    <property type="component" value="Unassembled WGS sequence"/>
</dbReference>
<evidence type="ECO:0000313" key="2">
    <source>
        <dbReference type="Proteomes" id="UP000093510"/>
    </source>
</evidence>
<dbReference type="STRING" id="1763534.GCA_001831475_00858"/>
<protein>
    <submittedName>
        <fullName evidence="1">Uncharacterized protein</fullName>
    </submittedName>
</protein>
<gene>
    <name evidence="1" type="ORF">LPBF_05095</name>
</gene>
<reference evidence="1 2" key="1">
    <citation type="submission" date="2016-03" db="EMBL/GenBank/DDBJ databases">
        <authorList>
            <person name="Ploux O."/>
        </authorList>
    </citation>
    <scope>NUCLEOTIDE SEQUENCE [LARGE SCALE GENOMIC DNA]</scope>
    <source>
        <strain evidence="1 2">LPB0076</strain>
    </source>
</reference>
<dbReference type="OrthoDB" id="1100725at2"/>
<evidence type="ECO:0000313" key="1">
    <source>
        <dbReference type="EMBL" id="OCB77364.1"/>
    </source>
</evidence>
<proteinExistence type="predicted"/>
<accession>A0A1B9E5X1</accession>
<dbReference type="AlphaFoldDB" id="A0A1B9E5X1"/>
<sequence>MKKKLQADLISIAHRVLQLKNKSDIDQLYLETQKLYEKLSVLKFIDQHYGDTKPTIGRQEIEHEIDGFYATPTPVAASSKPETTSVEAMPTAWAPETAANTIPTVLETVPLAKDTQPNSAPTQQATPKEETIPTAELLKGTPAVTKPEAIQISFEDLLGGNYNHPQFIKVEDVAPIAPEPVFEPVLEPIIEKETPSISTTQVPTAEKAAIPVAPKKASLNDTFSKGIEIDLNDRIAFVKHLFGNSEEDYNRVLNQLITFDTFYETRNFIEEMVKPDYNNWKGKDDYAERFIAIIEKKFL</sequence>